<organism evidence="2">
    <name type="scientific">Rhizobium meliloti</name>
    <name type="common">Ensifer meliloti</name>
    <name type="synonym">Sinorhizobium meliloti</name>
    <dbReference type="NCBI Taxonomy" id="382"/>
    <lineage>
        <taxon>Bacteria</taxon>
        <taxon>Pseudomonadati</taxon>
        <taxon>Pseudomonadota</taxon>
        <taxon>Alphaproteobacteria</taxon>
        <taxon>Hyphomicrobiales</taxon>
        <taxon>Rhizobiaceae</taxon>
        <taxon>Sinorhizobium/Ensifer group</taxon>
        <taxon>Sinorhizobium</taxon>
    </lineage>
</organism>
<reference evidence="2" key="1">
    <citation type="journal article" date="2013" name="Genome Biol.">
        <title>Comparative genomics of the core and accessory genomes of 48 Sinorhizobium strains comprising five genospecies.</title>
        <authorList>
            <person name="Sugawara M."/>
            <person name="Epstein B."/>
            <person name="Badgley B.D."/>
            <person name="Unno T."/>
            <person name="Xu L."/>
            <person name="Reese J."/>
            <person name="Gyaneshwar P."/>
            <person name="Denny R."/>
            <person name="Mudge J."/>
            <person name="Bharti A.K."/>
            <person name="Farmer A.D."/>
            <person name="May G.D."/>
            <person name="Woodward J.E."/>
            <person name="Medigue C."/>
            <person name="Vallenet D."/>
            <person name="Lajus A."/>
            <person name="Rouy Z."/>
            <person name="Martinez-Vaz B."/>
            <person name="Tiffin P."/>
            <person name="Young N.D."/>
            <person name="Sadowsky M.J."/>
        </authorList>
    </citation>
    <scope>NUCLEOTIDE SEQUENCE</scope>
    <source>
        <strain evidence="2">M30</strain>
    </source>
</reference>
<accession>A0A6A7ZNY2</accession>
<feature type="region of interest" description="Disordered" evidence="1">
    <location>
        <begin position="45"/>
        <end position="87"/>
    </location>
</feature>
<proteinExistence type="predicted"/>
<gene>
    <name evidence="2" type="ORF">GHK45_08205</name>
</gene>
<dbReference type="AlphaFoldDB" id="A0A6A7ZNY2"/>
<evidence type="ECO:0000256" key="1">
    <source>
        <dbReference type="SAM" id="MobiDB-lite"/>
    </source>
</evidence>
<comment type="caution">
    <text evidence="2">The sequence shown here is derived from an EMBL/GenBank/DDBJ whole genome shotgun (WGS) entry which is preliminary data.</text>
</comment>
<protein>
    <submittedName>
        <fullName evidence="2">Uncharacterized protein</fullName>
    </submittedName>
</protein>
<name>A0A6A7ZNY2_RHIML</name>
<dbReference type="EMBL" id="WISP01000064">
    <property type="protein sequence ID" value="MQW03788.1"/>
    <property type="molecule type" value="Genomic_DNA"/>
</dbReference>
<evidence type="ECO:0000313" key="2">
    <source>
        <dbReference type="EMBL" id="MQW03788.1"/>
    </source>
</evidence>
<sequence length="87" mass="9941">MRTTRHAIAGRAADLSRRLNHDVFRSGLPKNMSVIDSKKLRRGMRAENRAHFSSSRSDQGMIFSRRVTTSTITRKPNMAKSRQRMGP</sequence>